<dbReference type="EMBL" id="CAUYUJ010017606">
    <property type="protein sequence ID" value="CAK0876227.1"/>
    <property type="molecule type" value="Genomic_DNA"/>
</dbReference>
<dbReference type="Proteomes" id="UP001189429">
    <property type="component" value="Unassembled WGS sequence"/>
</dbReference>
<keyword evidence="3" id="KW-1185">Reference proteome</keyword>
<evidence type="ECO:0000313" key="2">
    <source>
        <dbReference type="EMBL" id="CAK0876227.1"/>
    </source>
</evidence>
<sequence>MMAAGLCCMRPHQRPSGAAPGPSPGRLPGGGGPRIIEEEPPLTFCGGLAASLSQ</sequence>
<feature type="non-terminal residue" evidence="2">
    <location>
        <position position="54"/>
    </location>
</feature>
<comment type="caution">
    <text evidence="2">The sequence shown here is derived from an EMBL/GenBank/DDBJ whole genome shotgun (WGS) entry which is preliminary data.</text>
</comment>
<protein>
    <submittedName>
        <fullName evidence="2">Uncharacterized protein</fullName>
    </submittedName>
</protein>
<evidence type="ECO:0000256" key="1">
    <source>
        <dbReference type="SAM" id="MobiDB-lite"/>
    </source>
</evidence>
<organism evidence="2 3">
    <name type="scientific">Prorocentrum cordatum</name>
    <dbReference type="NCBI Taxonomy" id="2364126"/>
    <lineage>
        <taxon>Eukaryota</taxon>
        <taxon>Sar</taxon>
        <taxon>Alveolata</taxon>
        <taxon>Dinophyceae</taxon>
        <taxon>Prorocentrales</taxon>
        <taxon>Prorocentraceae</taxon>
        <taxon>Prorocentrum</taxon>
    </lineage>
</organism>
<feature type="region of interest" description="Disordered" evidence="1">
    <location>
        <begin position="1"/>
        <end position="40"/>
    </location>
</feature>
<reference evidence="2" key="1">
    <citation type="submission" date="2023-10" db="EMBL/GenBank/DDBJ databases">
        <authorList>
            <person name="Chen Y."/>
            <person name="Shah S."/>
            <person name="Dougan E. K."/>
            <person name="Thang M."/>
            <person name="Chan C."/>
        </authorList>
    </citation>
    <scope>NUCLEOTIDE SEQUENCE [LARGE SCALE GENOMIC DNA]</scope>
</reference>
<evidence type="ECO:0000313" key="3">
    <source>
        <dbReference type="Proteomes" id="UP001189429"/>
    </source>
</evidence>
<accession>A0ABN9VVY9</accession>
<gene>
    <name evidence="2" type="ORF">PCOR1329_LOCUS60665</name>
</gene>
<proteinExistence type="predicted"/>
<feature type="compositionally biased region" description="Low complexity" evidence="1">
    <location>
        <begin position="15"/>
        <end position="26"/>
    </location>
</feature>
<name>A0ABN9VVY9_9DINO</name>